<evidence type="ECO:0000256" key="1">
    <source>
        <dbReference type="SAM" id="MobiDB-lite"/>
    </source>
</evidence>
<feature type="region of interest" description="Disordered" evidence="1">
    <location>
        <begin position="1"/>
        <end position="59"/>
    </location>
</feature>
<organism evidence="2 3">
    <name type="scientific">Streblomastix strix</name>
    <dbReference type="NCBI Taxonomy" id="222440"/>
    <lineage>
        <taxon>Eukaryota</taxon>
        <taxon>Metamonada</taxon>
        <taxon>Preaxostyla</taxon>
        <taxon>Oxymonadida</taxon>
        <taxon>Streblomastigidae</taxon>
        <taxon>Streblomastix</taxon>
    </lineage>
</organism>
<sequence>MGEVMIVQPRPDYPTDVQSPSQKQTDQLSSQATSSSSLYPYSSKTSSSQSSSSSIVTPTPSPIQFQQLIHRSPMQLPLHVNFSCGRPLTWHPEEMVLPLSGRMRKYFFSSQYRNLFYEHLEKMRPKRSSGDGSSETYVQRFFIDWSRIKWMMSGKHTEQL</sequence>
<dbReference type="AlphaFoldDB" id="A0A5J4VD36"/>
<feature type="compositionally biased region" description="Low complexity" evidence="1">
    <location>
        <begin position="27"/>
        <end position="59"/>
    </location>
</feature>
<accession>A0A5J4VD36</accession>
<protein>
    <submittedName>
        <fullName evidence="2">Uncharacterized protein</fullName>
    </submittedName>
</protein>
<gene>
    <name evidence="2" type="ORF">EZS28_024064</name>
</gene>
<feature type="compositionally biased region" description="Polar residues" evidence="1">
    <location>
        <begin position="16"/>
        <end position="26"/>
    </location>
</feature>
<name>A0A5J4VD36_9EUKA</name>
<dbReference type="EMBL" id="SNRW01007917">
    <property type="protein sequence ID" value="KAA6380411.1"/>
    <property type="molecule type" value="Genomic_DNA"/>
</dbReference>
<comment type="caution">
    <text evidence="2">The sequence shown here is derived from an EMBL/GenBank/DDBJ whole genome shotgun (WGS) entry which is preliminary data.</text>
</comment>
<evidence type="ECO:0000313" key="2">
    <source>
        <dbReference type="EMBL" id="KAA6380411.1"/>
    </source>
</evidence>
<evidence type="ECO:0000313" key="3">
    <source>
        <dbReference type="Proteomes" id="UP000324800"/>
    </source>
</evidence>
<reference evidence="2 3" key="1">
    <citation type="submission" date="2019-03" db="EMBL/GenBank/DDBJ databases">
        <title>Single cell metagenomics reveals metabolic interactions within the superorganism composed of flagellate Streblomastix strix and complex community of Bacteroidetes bacteria on its surface.</title>
        <authorList>
            <person name="Treitli S.C."/>
            <person name="Kolisko M."/>
            <person name="Husnik F."/>
            <person name="Keeling P."/>
            <person name="Hampl V."/>
        </authorList>
    </citation>
    <scope>NUCLEOTIDE SEQUENCE [LARGE SCALE GENOMIC DNA]</scope>
    <source>
        <strain evidence="2">ST1C</strain>
    </source>
</reference>
<dbReference type="Proteomes" id="UP000324800">
    <property type="component" value="Unassembled WGS sequence"/>
</dbReference>
<proteinExistence type="predicted"/>